<dbReference type="Gene3D" id="1.10.10.10">
    <property type="entry name" value="Winged helix-like DNA-binding domain superfamily/Winged helix DNA-binding domain"/>
    <property type="match status" value="2"/>
</dbReference>
<feature type="domain" description="HTH luxR-type" evidence="4">
    <location>
        <begin position="1"/>
        <end position="52"/>
    </location>
</feature>
<dbReference type="PROSITE" id="PS00622">
    <property type="entry name" value="HTH_LUXR_1"/>
    <property type="match status" value="1"/>
</dbReference>
<dbReference type="SMART" id="SM00421">
    <property type="entry name" value="HTH_LUXR"/>
    <property type="match status" value="2"/>
</dbReference>
<gene>
    <name evidence="5" type="ORF">GCM10007901_20320</name>
</gene>
<evidence type="ECO:0000313" key="6">
    <source>
        <dbReference type="Proteomes" id="UP001156670"/>
    </source>
</evidence>
<feature type="domain" description="HTH luxR-type" evidence="4">
    <location>
        <begin position="60"/>
        <end position="125"/>
    </location>
</feature>
<keyword evidence="6" id="KW-1185">Reference proteome</keyword>
<proteinExistence type="predicted"/>
<dbReference type="Pfam" id="PF00196">
    <property type="entry name" value="GerE"/>
    <property type="match status" value="2"/>
</dbReference>
<dbReference type="InterPro" id="IPR000792">
    <property type="entry name" value="Tscrpt_reg_LuxR_C"/>
</dbReference>
<keyword evidence="3" id="KW-0804">Transcription</keyword>
<dbReference type="InterPro" id="IPR036388">
    <property type="entry name" value="WH-like_DNA-bd_sf"/>
</dbReference>
<comment type="caution">
    <text evidence="5">The sequence shown here is derived from an EMBL/GenBank/DDBJ whole genome shotgun (WGS) entry which is preliminary data.</text>
</comment>
<dbReference type="PROSITE" id="PS50043">
    <property type="entry name" value="HTH_LUXR_2"/>
    <property type="match status" value="2"/>
</dbReference>
<keyword evidence="1" id="KW-0805">Transcription regulation</keyword>
<dbReference type="SUPFAM" id="SSF46894">
    <property type="entry name" value="C-terminal effector domain of the bipartite response regulators"/>
    <property type="match status" value="2"/>
</dbReference>
<dbReference type="PANTHER" id="PTHR44688">
    <property type="entry name" value="DNA-BINDING TRANSCRIPTIONAL ACTIVATOR DEVR_DOSR"/>
    <property type="match status" value="1"/>
</dbReference>
<name>A0ABQ5XR82_9GAMM</name>
<evidence type="ECO:0000259" key="4">
    <source>
        <dbReference type="PROSITE" id="PS50043"/>
    </source>
</evidence>
<evidence type="ECO:0000313" key="5">
    <source>
        <dbReference type="EMBL" id="GLQ93081.1"/>
    </source>
</evidence>
<protein>
    <recommendedName>
        <fullName evidence="4">HTH luxR-type domain-containing protein</fullName>
    </recommendedName>
</protein>
<organism evidence="5 6">
    <name type="scientific">Dyella acidisoli</name>
    <dbReference type="NCBI Taxonomy" id="1867834"/>
    <lineage>
        <taxon>Bacteria</taxon>
        <taxon>Pseudomonadati</taxon>
        <taxon>Pseudomonadota</taxon>
        <taxon>Gammaproteobacteria</taxon>
        <taxon>Lysobacterales</taxon>
        <taxon>Rhodanobacteraceae</taxon>
        <taxon>Dyella</taxon>
    </lineage>
</organism>
<sequence>MLTLIGRGMRCREIAVALDIATFTVRKHRGNILGKLGLHSTVQLVAHAIRVSLASNDVLDRAAPVALSRRERQVMAFVADGLTSKEIARRLGISPSTVRKHRVNSSDRLGAQGMARVIRCMLGLDAGAIHSPPGSTHAPVLRDRSMR</sequence>
<evidence type="ECO:0000256" key="2">
    <source>
        <dbReference type="ARBA" id="ARBA00023125"/>
    </source>
</evidence>
<dbReference type="EMBL" id="BSOB01000017">
    <property type="protein sequence ID" value="GLQ93081.1"/>
    <property type="molecule type" value="Genomic_DNA"/>
</dbReference>
<keyword evidence="2" id="KW-0238">DNA-binding</keyword>
<dbReference type="InterPro" id="IPR016032">
    <property type="entry name" value="Sig_transdc_resp-reg_C-effctor"/>
</dbReference>
<dbReference type="PANTHER" id="PTHR44688:SF16">
    <property type="entry name" value="DNA-BINDING TRANSCRIPTIONAL ACTIVATOR DEVR_DOSR"/>
    <property type="match status" value="1"/>
</dbReference>
<accession>A0ABQ5XR82</accession>
<dbReference type="PRINTS" id="PR00038">
    <property type="entry name" value="HTHLUXR"/>
</dbReference>
<reference evidence="6" key="1">
    <citation type="journal article" date="2019" name="Int. J. Syst. Evol. Microbiol.">
        <title>The Global Catalogue of Microorganisms (GCM) 10K type strain sequencing project: providing services to taxonomists for standard genome sequencing and annotation.</title>
        <authorList>
            <consortium name="The Broad Institute Genomics Platform"/>
            <consortium name="The Broad Institute Genome Sequencing Center for Infectious Disease"/>
            <person name="Wu L."/>
            <person name="Ma J."/>
        </authorList>
    </citation>
    <scope>NUCLEOTIDE SEQUENCE [LARGE SCALE GENOMIC DNA]</scope>
    <source>
        <strain evidence="6">NBRC 111980</strain>
    </source>
</reference>
<evidence type="ECO:0000256" key="1">
    <source>
        <dbReference type="ARBA" id="ARBA00023015"/>
    </source>
</evidence>
<dbReference type="CDD" id="cd06170">
    <property type="entry name" value="LuxR_C_like"/>
    <property type="match status" value="2"/>
</dbReference>
<dbReference type="Proteomes" id="UP001156670">
    <property type="component" value="Unassembled WGS sequence"/>
</dbReference>
<evidence type="ECO:0000256" key="3">
    <source>
        <dbReference type="ARBA" id="ARBA00023163"/>
    </source>
</evidence>